<reference evidence="3 4" key="1">
    <citation type="journal article" date="2016" name="Virus Genes">
        <title>Genomic analysis of Staphylococcus phage Stau2 isolated from medical specimen.</title>
        <authorList>
            <person name="Hsieh S.E."/>
            <person name="Tseng Y.H."/>
            <person name="Lo H.H."/>
            <person name="Chen S.T."/>
            <person name="Wu C.N."/>
        </authorList>
    </citation>
    <scope>NUCLEOTIDE SEQUENCE [LARGE SCALE GENOMIC DNA]</scope>
</reference>
<dbReference type="SUPFAM" id="SSF52540">
    <property type="entry name" value="P-loop containing nucleoside triphosphate hydrolases"/>
    <property type="match status" value="1"/>
</dbReference>
<keyword evidence="4" id="KW-1185">Reference proteome</keyword>
<organism evidence="3 4">
    <name type="scientific">Staphylococcus phage Stau2</name>
    <dbReference type="NCBI Taxonomy" id="1200862"/>
    <lineage>
        <taxon>Viruses</taxon>
        <taxon>Duplodnaviria</taxon>
        <taxon>Heunggongvirae</taxon>
        <taxon>Uroviricota</taxon>
        <taxon>Caudoviricetes</taxon>
        <taxon>Herelleviridae</taxon>
        <taxon>Twortvirinae</taxon>
        <taxon>Silviavirus</taxon>
        <taxon>Silviavirus stau2</taxon>
    </lineage>
</organism>
<evidence type="ECO:0000259" key="2">
    <source>
        <dbReference type="Pfam" id="PF13476"/>
    </source>
</evidence>
<keyword evidence="1" id="KW-0175">Coiled coil</keyword>
<dbReference type="PANTHER" id="PTHR32114">
    <property type="entry name" value="ABC TRANSPORTER ABCH.3"/>
    <property type="match status" value="1"/>
</dbReference>
<dbReference type="Proteomes" id="UP000207597">
    <property type="component" value="Segment"/>
</dbReference>
<dbReference type="KEGG" id="vg:28802281"/>
<dbReference type="RefSeq" id="YP_009275825.1">
    <property type="nucleotide sequence ID" value="NC_030933.1"/>
</dbReference>
<evidence type="ECO:0000256" key="1">
    <source>
        <dbReference type="SAM" id="Coils"/>
    </source>
</evidence>
<sequence length="644" mass="74467">MVKFNYVEMNNFLAIEHIKLNLDKQGLVLIEGINKTNDSFESNGTSKTSMISSITYALFGKTEKGLKADDVVNKYKKKDTYVKLSFNIGKDEYLIERYRKHKEHKNKVKLFCNNKEITGSTNDVTDTQIQELFGIPFNTYVNAIIYGQGDIPMFSQATDKGKKEILESITKTDIYKQAQEVAKEKVKEVEEKQSKEQQEIEKLEYKRNLKQEQYNNEVNKYNNLLERKKQEEEQFNQKKQEYENKLKDLDNQIGVCKGSIPKVEDFEFVFSENYTKANQGIEKINTNINDKLLPLLSQETTNKNTTLNIINQLKQSINKLDTNDHCPVCGSPIDNTHKIKEKENLELQIKEEQAKISQYEHNEQAIINKKEELLTKSKELQQFIQQEDIEKKKHDDDIQRQYREQQEVYDEISQLENTKANLKEPTLNDYSYIEKPNEELHNKELKDIDNAIDKHKESIVQLESKKTKYKQAVDAFSNKGLRSVILDFITPFLNEKANEYLQILAGSDIEIEFQTQVENAKGELKDKFDVIVKNNNGGESYKSNSAGEQKRIDLAISFAIQDLIMSKEDISTNIALYDECFDGLDTIGCENVVKLLKDRLKTVGTIFVITHNKSLAPLFENTITVVKENGVATLRKDLNNETKN</sequence>
<evidence type="ECO:0000313" key="4">
    <source>
        <dbReference type="Proteomes" id="UP000207597"/>
    </source>
</evidence>
<dbReference type="InterPro" id="IPR038729">
    <property type="entry name" value="Rad50/SbcC_AAA"/>
</dbReference>
<dbReference type="InterPro" id="IPR027417">
    <property type="entry name" value="P-loop_NTPase"/>
</dbReference>
<dbReference type="PANTHER" id="PTHR32114:SF2">
    <property type="entry name" value="ABC TRANSPORTER ABCH.3"/>
    <property type="match status" value="1"/>
</dbReference>
<dbReference type="Gene3D" id="1.10.287.510">
    <property type="entry name" value="Helix hairpin bin"/>
    <property type="match status" value="1"/>
</dbReference>
<accession>A0A0U1ZZY3</accession>
<feature type="coiled-coil region" evidence="1">
    <location>
        <begin position="175"/>
        <end position="252"/>
    </location>
</feature>
<dbReference type="EMBL" id="KP881332">
    <property type="protein sequence ID" value="AKA61319.1"/>
    <property type="molecule type" value="Genomic_DNA"/>
</dbReference>
<dbReference type="SUPFAM" id="SSF75712">
    <property type="entry name" value="Rad50 coiled-coil Zn hook"/>
    <property type="match status" value="1"/>
</dbReference>
<evidence type="ECO:0000313" key="3">
    <source>
        <dbReference type="EMBL" id="AKA61319.1"/>
    </source>
</evidence>
<dbReference type="GeneID" id="28802281"/>
<proteinExistence type="predicted"/>
<keyword evidence="3" id="KW-0269">Exonuclease</keyword>
<gene>
    <name evidence="3" type="ORF">Stau2_68</name>
</gene>
<feature type="domain" description="Rad50/SbcC-type AAA" evidence="2">
    <location>
        <begin position="7"/>
        <end position="243"/>
    </location>
</feature>
<feature type="coiled-coil region" evidence="1">
    <location>
        <begin position="335"/>
        <end position="369"/>
    </location>
</feature>
<keyword evidence="3" id="KW-0378">Hydrolase</keyword>
<dbReference type="Pfam" id="PF13476">
    <property type="entry name" value="AAA_23"/>
    <property type="match status" value="1"/>
</dbReference>
<dbReference type="GO" id="GO:0004527">
    <property type="term" value="F:exonuclease activity"/>
    <property type="evidence" value="ECO:0007669"/>
    <property type="project" value="UniProtKB-KW"/>
</dbReference>
<keyword evidence="3" id="KW-0540">Nuclease</keyword>
<protein>
    <submittedName>
        <fullName evidence="3">Exonuclease</fullName>
    </submittedName>
</protein>
<name>A0A0U1ZZY3_9CAUD</name>
<feature type="coiled-coil region" evidence="1">
    <location>
        <begin position="445"/>
        <end position="479"/>
    </location>
</feature>
<dbReference type="Gene3D" id="3.40.50.300">
    <property type="entry name" value="P-loop containing nucleotide triphosphate hydrolases"/>
    <property type="match status" value="2"/>
</dbReference>
<dbReference type="CDD" id="cd00267">
    <property type="entry name" value="ABC_ATPase"/>
    <property type="match status" value="1"/>
</dbReference>